<evidence type="ECO:0000256" key="6">
    <source>
        <dbReference type="ARBA" id="ARBA00023136"/>
    </source>
</evidence>
<accession>A0A0M0GE98</accession>
<proteinExistence type="inferred from homology"/>
<dbReference type="GO" id="GO:0005886">
    <property type="term" value="C:plasma membrane"/>
    <property type="evidence" value="ECO:0007669"/>
    <property type="project" value="UniProtKB-SubCell"/>
</dbReference>
<dbReference type="PANTHER" id="PTHR42709">
    <property type="entry name" value="ALKALINE PHOSPHATASE LIKE PROTEIN"/>
    <property type="match status" value="1"/>
</dbReference>
<evidence type="ECO:0000256" key="7">
    <source>
        <dbReference type="SAM" id="Phobius"/>
    </source>
</evidence>
<dbReference type="OrthoDB" id="9782291at2"/>
<dbReference type="Pfam" id="PF09335">
    <property type="entry name" value="VTT_dom"/>
    <property type="match status" value="1"/>
</dbReference>
<keyword evidence="5 7" id="KW-1133">Transmembrane helix</keyword>
<feature type="transmembrane region" description="Helical" evidence="7">
    <location>
        <begin position="173"/>
        <end position="192"/>
    </location>
</feature>
<dbReference type="Proteomes" id="UP000037109">
    <property type="component" value="Unassembled WGS sequence"/>
</dbReference>
<dbReference type="AlphaFoldDB" id="A0A0M0GE98"/>
<evidence type="ECO:0000259" key="8">
    <source>
        <dbReference type="Pfam" id="PF09335"/>
    </source>
</evidence>
<name>A0A0M0GE98_SPOGL</name>
<feature type="domain" description="VTT" evidence="8">
    <location>
        <begin position="29"/>
        <end position="155"/>
    </location>
</feature>
<keyword evidence="6 7" id="KW-0472">Membrane</keyword>
<keyword evidence="10" id="KW-1185">Reference proteome</keyword>
<feature type="transmembrane region" description="Helical" evidence="7">
    <location>
        <begin position="20"/>
        <end position="43"/>
    </location>
</feature>
<evidence type="ECO:0000313" key="10">
    <source>
        <dbReference type="Proteomes" id="UP000037109"/>
    </source>
</evidence>
<keyword evidence="3" id="KW-1003">Cell membrane</keyword>
<protein>
    <submittedName>
        <fullName evidence="9">Alkaline phosphatase</fullName>
    </submittedName>
</protein>
<comment type="caution">
    <text evidence="9">The sequence shown here is derived from an EMBL/GenBank/DDBJ whole genome shotgun (WGS) entry which is preliminary data.</text>
</comment>
<comment type="similarity">
    <text evidence="2">Belongs to the DedA family.</text>
</comment>
<gene>
    <name evidence="9" type="ORF">AF332_13570</name>
</gene>
<evidence type="ECO:0000256" key="1">
    <source>
        <dbReference type="ARBA" id="ARBA00004651"/>
    </source>
</evidence>
<dbReference type="STRING" id="1459.AF332_13570"/>
<reference evidence="10" key="1">
    <citation type="submission" date="2015-07" db="EMBL/GenBank/DDBJ databases">
        <title>Fjat-10036 dsm4.</title>
        <authorList>
            <person name="Liu B."/>
            <person name="Wang J."/>
            <person name="Zhu Y."/>
            <person name="Liu G."/>
            <person name="Chen Q."/>
            <person name="Chen Z."/>
            <person name="Lan J."/>
            <person name="Che J."/>
            <person name="Ge C."/>
            <person name="Shi H."/>
            <person name="Pan Z."/>
            <person name="Liu X."/>
        </authorList>
    </citation>
    <scope>NUCLEOTIDE SEQUENCE [LARGE SCALE GENOMIC DNA]</scope>
    <source>
        <strain evidence="10">DSM 4</strain>
    </source>
</reference>
<organism evidence="9 10">
    <name type="scientific">Sporosarcina globispora</name>
    <name type="common">Bacillus globisporus</name>
    <dbReference type="NCBI Taxonomy" id="1459"/>
    <lineage>
        <taxon>Bacteria</taxon>
        <taxon>Bacillati</taxon>
        <taxon>Bacillota</taxon>
        <taxon>Bacilli</taxon>
        <taxon>Bacillales</taxon>
        <taxon>Caryophanaceae</taxon>
        <taxon>Sporosarcina</taxon>
    </lineage>
</organism>
<dbReference type="InterPro" id="IPR032816">
    <property type="entry name" value="VTT_dom"/>
</dbReference>
<sequence length="201" mass="22796">MSEIIISFIEFLKQFSYFGILLSLCFEFVPAEVVLPLAGFWVYQGDFNYYLVVLAGTVGGTIGPLTLYALGRYGGRPMVLKYGKYFLVSQKQIDASDKFFDKYGSGVAFFARFMPVVRTAISLPCGMAKMNVWKFSIYTFMAMLPITAFYVYLGYKLGPHYKEAEEIFNSYALPLALIIIAGIITVFTYKYVNKRKKSQSI</sequence>
<feature type="transmembrane region" description="Helical" evidence="7">
    <location>
        <begin position="49"/>
        <end position="71"/>
    </location>
</feature>
<evidence type="ECO:0000313" key="9">
    <source>
        <dbReference type="EMBL" id="KON87756.1"/>
    </source>
</evidence>
<comment type="subcellular location">
    <subcellularLocation>
        <location evidence="1">Cell membrane</location>
        <topology evidence="1">Multi-pass membrane protein</topology>
    </subcellularLocation>
</comment>
<feature type="transmembrane region" description="Helical" evidence="7">
    <location>
        <begin position="135"/>
        <end position="153"/>
    </location>
</feature>
<keyword evidence="4 7" id="KW-0812">Transmembrane</keyword>
<evidence type="ECO:0000256" key="4">
    <source>
        <dbReference type="ARBA" id="ARBA00022692"/>
    </source>
</evidence>
<dbReference type="InterPro" id="IPR051311">
    <property type="entry name" value="DedA_domain"/>
</dbReference>
<evidence type="ECO:0000256" key="3">
    <source>
        <dbReference type="ARBA" id="ARBA00022475"/>
    </source>
</evidence>
<dbReference type="PATRIC" id="fig|1459.3.peg.2934"/>
<dbReference type="EMBL" id="LGUF01000007">
    <property type="protein sequence ID" value="KON87756.1"/>
    <property type="molecule type" value="Genomic_DNA"/>
</dbReference>
<evidence type="ECO:0000256" key="2">
    <source>
        <dbReference type="ARBA" id="ARBA00010792"/>
    </source>
</evidence>
<dbReference type="RefSeq" id="WP_053435109.1">
    <property type="nucleotide sequence ID" value="NZ_LGUF01000007.1"/>
</dbReference>
<evidence type="ECO:0000256" key="5">
    <source>
        <dbReference type="ARBA" id="ARBA00022989"/>
    </source>
</evidence>
<dbReference type="PANTHER" id="PTHR42709:SF6">
    <property type="entry name" value="UNDECAPRENYL PHOSPHATE TRANSPORTER A"/>
    <property type="match status" value="1"/>
</dbReference>